<evidence type="ECO:0000313" key="2">
    <source>
        <dbReference type="Proteomes" id="UP000439113"/>
    </source>
</evidence>
<organism evidence="1 2">
    <name type="scientific">Rhodoblastus acidophilus</name>
    <name type="common">Rhodopseudomonas acidophila</name>
    <dbReference type="NCBI Taxonomy" id="1074"/>
    <lineage>
        <taxon>Bacteria</taxon>
        <taxon>Pseudomonadati</taxon>
        <taxon>Pseudomonadota</taxon>
        <taxon>Alphaproteobacteria</taxon>
        <taxon>Hyphomicrobiales</taxon>
        <taxon>Rhodoblastaceae</taxon>
        <taxon>Rhodoblastus</taxon>
    </lineage>
</organism>
<proteinExistence type="predicted"/>
<name>A0A6N8DQC2_RHOAC</name>
<evidence type="ECO:0000313" key="1">
    <source>
        <dbReference type="EMBL" id="MTV31381.1"/>
    </source>
</evidence>
<comment type="caution">
    <text evidence="1">The sequence shown here is derived from an EMBL/GenBank/DDBJ whole genome shotgun (WGS) entry which is preliminary data.</text>
</comment>
<dbReference type="EMBL" id="WNKS01000007">
    <property type="protein sequence ID" value="MTV31381.1"/>
    <property type="molecule type" value="Genomic_DNA"/>
</dbReference>
<sequence length="133" mass="14725">MFVVEAFNSGKWEKVHRPFVTRDMAQRHADGIDYSGGIARVVDERPAGAHQVKGFYVSFRDGCKTALAFGPFPSHREALDAVKAVADRLYELKPESHFWSRGTASQQADDWGLLPVGKLNGDPSLSHISLARN</sequence>
<accession>A0A6N8DQC2</accession>
<dbReference type="Proteomes" id="UP000439113">
    <property type="component" value="Unassembled WGS sequence"/>
</dbReference>
<protein>
    <submittedName>
        <fullName evidence="1">Uncharacterized protein</fullName>
    </submittedName>
</protein>
<reference evidence="1 2" key="1">
    <citation type="submission" date="2019-11" db="EMBL/GenBank/DDBJ databases">
        <title>Whole-genome sequence of a Rhodoblastus acidophilus DSM 142.</title>
        <authorList>
            <person name="Kyndt J.A."/>
            <person name="Meyer T.E."/>
        </authorList>
    </citation>
    <scope>NUCLEOTIDE SEQUENCE [LARGE SCALE GENOMIC DNA]</scope>
    <source>
        <strain evidence="1 2">DSM 142</strain>
    </source>
</reference>
<dbReference type="RefSeq" id="WP_155446067.1">
    <property type="nucleotide sequence ID" value="NZ_JAOQNR010000010.1"/>
</dbReference>
<dbReference type="AlphaFoldDB" id="A0A6N8DQC2"/>
<gene>
    <name evidence="1" type="ORF">GJ654_10285</name>
</gene>